<evidence type="ECO:0000256" key="14">
    <source>
        <dbReference type="PROSITE-ProRule" id="PRU00042"/>
    </source>
</evidence>
<gene>
    <name evidence="17" type="ORF">ASCRUDRAFT_78067</name>
</gene>
<evidence type="ECO:0000256" key="1">
    <source>
        <dbReference type="ARBA" id="ARBA00004123"/>
    </source>
</evidence>
<dbReference type="GeneID" id="30967758"/>
<protein>
    <recommendedName>
        <fullName evidence="13">Regulatory protein MIG1</fullName>
    </recommendedName>
</protein>
<feature type="compositionally biased region" description="Polar residues" evidence="15">
    <location>
        <begin position="172"/>
        <end position="181"/>
    </location>
</feature>
<feature type="compositionally biased region" description="Low complexity" evidence="15">
    <location>
        <begin position="196"/>
        <end position="213"/>
    </location>
</feature>
<reference evidence="18" key="1">
    <citation type="submission" date="2016-05" db="EMBL/GenBank/DDBJ databases">
        <title>Comparative genomics of biotechnologically important yeasts.</title>
        <authorList>
            <consortium name="DOE Joint Genome Institute"/>
            <person name="Riley R."/>
            <person name="Haridas S."/>
            <person name="Wolfe K.H."/>
            <person name="Lopes M.R."/>
            <person name="Hittinger C.T."/>
            <person name="Goker M."/>
            <person name="Salamov A."/>
            <person name="Wisecaver J."/>
            <person name="Long T.M."/>
            <person name="Aerts A.L."/>
            <person name="Barry K."/>
            <person name="Choi C."/>
            <person name="Clum A."/>
            <person name="Coughlan A.Y."/>
            <person name="Deshpande S."/>
            <person name="Douglass A.P."/>
            <person name="Hanson S.J."/>
            <person name="Klenk H.-P."/>
            <person name="Labutti K."/>
            <person name="Lapidus A."/>
            <person name="Lindquist E."/>
            <person name="Lipzen A."/>
            <person name="Meier-Kolthoff J.P."/>
            <person name="Ohm R.A."/>
            <person name="Otillar R.P."/>
            <person name="Pangilinan J."/>
            <person name="Peng Y."/>
            <person name="Rokas A."/>
            <person name="Rosa C.A."/>
            <person name="Scheuner C."/>
            <person name="Sibirny A.A."/>
            <person name="Slot J.C."/>
            <person name="Stielow J.B."/>
            <person name="Sun H."/>
            <person name="Kurtzman C.P."/>
            <person name="Blackwell M."/>
            <person name="Grigoriev I.V."/>
            <person name="Jeffries T.W."/>
        </authorList>
    </citation>
    <scope>NUCLEOTIDE SEQUENCE [LARGE SCALE GENOMIC DNA]</scope>
    <source>
        <strain evidence="18">DSM 1968</strain>
    </source>
</reference>
<dbReference type="EMBL" id="KV454494">
    <property type="protein sequence ID" value="ODV58149.1"/>
    <property type="molecule type" value="Genomic_DNA"/>
</dbReference>
<dbReference type="PANTHER" id="PTHR47428:SF1">
    <property type="entry name" value="REGULATORY PROTEIN MIG1-RELATED"/>
    <property type="match status" value="1"/>
</dbReference>
<keyword evidence="5 14" id="KW-0863">Zinc-finger</keyword>
<organism evidence="17 18">
    <name type="scientific">Ascoidea rubescens DSM 1968</name>
    <dbReference type="NCBI Taxonomy" id="1344418"/>
    <lineage>
        <taxon>Eukaryota</taxon>
        <taxon>Fungi</taxon>
        <taxon>Dikarya</taxon>
        <taxon>Ascomycota</taxon>
        <taxon>Saccharomycotina</taxon>
        <taxon>Saccharomycetes</taxon>
        <taxon>Ascoideaceae</taxon>
        <taxon>Ascoidea</taxon>
    </lineage>
</organism>
<keyword evidence="7" id="KW-0805">Transcription regulation</keyword>
<evidence type="ECO:0000256" key="11">
    <source>
        <dbReference type="ARBA" id="ARBA00038023"/>
    </source>
</evidence>
<evidence type="ECO:0000256" key="4">
    <source>
        <dbReference type="ARBA" id="ARBA00022737"/>
    </source>
</evidence>
<dbReference type="STRING" id="1344418.A0A1D2V9B0"/>
<dbReference type="InterPro" id="IPR013087">
    <property type="entry name" value="Znf_C2H2_type"/>
</dbReference>
<name>A0A1D2V9B0_9ASCO</name>
<evidence type="ECO:0000256" key="15">
    <source>
        <dbReference type="SAM" id="MobiDB-lite"/>
    </source>
</evidence>
<evidence type="ECO:0000259" key="16">
    <source>
        <dbReference type="PROSITE" id="PS50157"/>
    </source>
</evidence>
<dbReference type="FunFam" id="3.30.160.60:FF:000089">
    <property type="entry name" value="DNA-binding protein creA"/>
    <property type="match status" value="1"/>
</dbReference>
<keyword evidence="6" id="KW-0862">Zinc</keyword>
<evidence type="ECO:0000256" key="13">
    <source>
        <dbReference type="ARBA" id="ARBA00068528"/>
    </source>
</evidence>
<proteinExistence type="inferred from homology"/>
<keyword evidence="2" id="KW-0678">Repressor</keyword>
<dbReference type="SUPFAM" id="SSF57667">
    <property type="entry name" value="beta-beta-alpha zinc fingers"/>
    <property type="match status" value="1"/>
</dbReference>
<dbReference type="FunFam" id="3.30.160.60:FF:000152">
    <property type="entry name" value="DNA-binding protein creA"/>
    <property type="match status" value="1"/>
</dbReference>
<dbReference type="GO" id="GO:0000433">
    <property type="term" value="P:carbon catabolite repression of transcription from RNA polymerase II promoter by glucose"/>
    <property type="evidence" value="ECO:0007669"/>
    <property type="project" value="TreeGrafter"/>
</dbReference>
<evidence type="ECO:0000313" key="17">
    <source>
        <dbReference type="EMBL" id="ODV58149.1"/>
    </source>
</evidence>
<dbReference type="InterPro" id="IPR051007">
    <property type="entry name" value="creA/MIG_C2H2-ZnF"/>
</dbReference>
<keyword evidence="10" id="KW-0539">Nucleus</keyword>
<dbReference type="GO" id="GO:0005737">
    <property type="term" value="C:cytoplasm"/>
    <property type="evidence" value="ECO:0007669"/>
    <property type="project" value="TreeGrafter"/>
</dbReference>
<feature type="region of interest" description="Disordered" evidence="15">
    <location>
        <begin position="1"/>
        <end position="37"/>
    </location>
</feature>
<evidence type="ECO:0000256" key="12">
    <source>
        <dbReference type="ARBA" id="ARBA00056233"/>
    </source>
</evidence>
<keyword evidence="18" id="KW-1185">Reference proteome</keyword>
<evidence type="ECO:0000256" key="6">
    <source>
        <dbReference type="ARBA" id="ARBA00022833"/>
    </source>
</evidence>
<dbReference type="OrthoDB" id="654211at2759"/>
<feature type="region of interest" description="Disordered" evidence="15">
    <location>
        <begin position="196"/>
        <end position="250"/>
    </location>
</feature>
<feature type="compositionally biased region" description="Low complexity" evidence="15">
    <location>
        <begin position="1"/>
        <end position="21"/>
    </location>
</feature>
<dbReference type="PROSITE" id="PS50157">
    <property type="entry name" value="ZINC_FINGER_C2H2_2"/>
    <property type="match status" value="2"/>
</dbReference>
<feature type="compositionally biased region" description="Low complexity" evidence="15">
    <location>
        <begin position="220"/>
        <end position="247"/>
    </location>
</feature>
<comment type="function">
    <text evidence="12">Involved in glucose repression of glucose metabolism genes.</text>
</comment>
<dbReference type="InterPro" id="IPR036236">
    <property type="entry name" value="Znf_C2H2_sf"/>
</dbReference>
<evidence type="ECO:0000256" key="3">
    <source>
        <dbReference type="ARBA" id="ARBA00022723"/>
    </source>
</evidence>
<comment type="subcellular location">
    <subcellularLocation>
        <location evidence="1">Nucleus</location>
    </subcellularLocation>
</comment>
<evidence type="ECO:0000256" key="2">
    <source>
        <dbReference type="ARBA" id="ARBA00022491"/>
    </source>
</evidence>
<dbReference type="RefSeq" id="XP_020044456.1">
    <property type="nucleotide sequence ID" value="XM_020194122.1"/>
</dbReference>
<evidence type="ECO:0000256" key="10">
    <source>
        <dbReference type="ARBA" id="ARBA00023242"/>
    </source>
</evidence>
<dbReference type="Pfam" id="PF00096">
    <property type="entry name" value="zf-C2H2"/>
    <property type="match status" value="2"/>
</dbReference>
<keyword evidence="3" id="KW-0479">Metal-binding</keyword>
<dbReference type="PROSITE" id="PS00028">
    <property type="entry name" value="ZINC_FINGER_C2H2_1"/>
    <property type="match status" value="2"/>
</dbReference>
<dbReference type="GO" id="GO:0008270">
    <property type="term" value="F:zinc ion binding"/>
    <property type="evidence" value="ECO:0007669"/>
    <property type="project" value="UniProtKB-KW"/>
</dbReference>
<feature type="region of interest" description="Disordered" evidence="15">
    <location>
        <begin position="162"/>
        <end position="182"/>
    </location>
</feature>
<keyword evidence="9" id="KW-0804">Transcription</keyword>
<sequence length="387" mass="43165">MCLPSNSNLNPNLKSINSNQKSKSKSKSSKNPNDRPYKCPMCEKAFHRLEHQTRHIRTHTGEKPHSCSFPNCGKKFSRSDELTRHMRIHTNPSTRRKKSSNSNYSYFNQSFYDPNSPISSMTPIPIGYDFQGNPIYQYPVNINLNYPIVNVNQQVPYNSSQLPLSIDHHQSPSDPHSYQSLNSNYFPVSNVSSNNSSAIQSLSNTPNSSSTNLFGQYLHSNNNSNTPNNSVNSSSASSLQSSKSSSSIGLTRNSFSATTLPSLNEVVENNLNTSKTKFIFNSLPHSPNRDNDIFFNNSNSNSNNLNFLFPSETPQITPLQSPKLLPTSNSNSSTSLYSSNNSNNITLPPLKSLIASLDDKQECKLPPLRLNNQNVLLPHISDLFKKN</sequence>
<dbReference type="SMART" id="SM00355">
    <property type="entry name" value="ZnF_C2H2"/>
    <property type="match status" value="2"/>
</dbReference>
<accession>A0A1D2V9B0</accession>
<evidence type="ECO:0000256" key="8">
    <source>
        <dbReference type="ARBA" id="ARBA00023125"/>
    </source>
</evidence>
<evidence type="ECO:0000313" key="18">
    <source>
        <dbReference type="Proteomes" id="UP000095038"/>
    </source>
</evidence>
<dbReference type="Gene3D" id="3.30.160.60">
    <property type="entry name" value="Classic Zinc Finger"/>
    <property type="match status" value="2"/>
</dbReference>
<keyword evidence="4" id="KW-0677">Repeat</keyword>
<dbReference type="InParanoid" id="A0A1D2V9B0"/>
<keyword evidence="8" id="KW-0238">DNA-binding</keyword>
<feature type="domain" description="C2H2-type" evidence="16">
    <location>
        <begin position="37"/>
        <end position="64"/>
    </location>
</feature>
<evidence type="ECO:0000256" key="7">
    <source>
        <dbReference type="ARBA" id="ARBA00023015"/>
    </source>
</evidence>
<dbReference type="AlphaFoldDB" id="A0A1D2V9B0"/>
<dbReference type="GO" id="GO:0005634">
    <property type="term" value="C:nucleus"/>
    <property type="evidence" value="ECO:0007669"/>
    <property type="project" value="UniProtKB-SubCell"/>
</dbReference>
<feature type="domain" description="C2H2-type" evidence="16">
    <location>
        <begin position="65"/>
        <end position="94"/>
    </location>
</feature>
<dbReference type="GO" id="GO:0000978">
    <property type="term" value="F:RNA polymerase II cis-regulatory region sequence-specific DNA binding"/>
    <property type="evidence" value="ECO:0007669"/>
    <property type="project" value="TreeGrafter"/>
</dbReference>
<evidence type="ECO:0000256" key="9">
    <source>
        <dbReference type="ARBA" id="ARBA00023163"/>
    </source>
</evidence>
<comment type="similarity">
    <text evidence="11">Belongs to the creA/MIG C2H2-type zinc-finger protein family.</text>
</comment>
<evidence type="ECO:0000256" key="5">
    <source>
        <dbReference type="ARBA" id="ARBA00022771"/>
    </source>
</evidence>
<dbReference type="Proteomes" id="UP000095038">
    <property type="component" value="Unassembled WGS sequence"/>
</dbReference>
<dbReference type="PANTHER" id="PTHR47428">
    <property type="entry name" value="REGULATORY PROTEIN MIG1-RELATED"/>
    <property type="match status" value="1"/>
</dbReference>